<evidence type="ECO:0000313" key="2">
    <source>
        <dbReference type="EMBL" id="KAL0133737.1"/>
    </source>
</evidence>
<dbReference type="EMBL" id="JADYXP020000001">
    <property type="protein sequence ID" value="KAL0133737.1"/>
    <property type="molecule type" value="Genomic_DNA"/>
</dbReference>
<comment type="caution">
    <text evidence="2">The sequence shown here is derived from an EMBL/GenBank/DDBJ whole genome shotgun (WGS) entry which is preliminary data.</text>
</comment>
<evidence type="ECO:0000313" key="3">
    <source>
        <dbReference type="Proteomes" id="UP001430953"/>
    </source>
</evidence>
<keyword evidence="1" id="KW-0812">Transmembrane</keyword>
<proteinExistence type="predicted"/>
<keyword evidence="1" id="KW-0472">Membrane</keyword>
<evidence type="ECO:0000256" key="1">
    <source>
        <dbReference type="SAM" id="Phobius"/>
    </source>
</evidence>
<reference evidence="2 3" key="1">
    <citation type="submission" date="2023-03" db="EMBL/GenBank/DDBJ databases">
        <title>High recombination rates correlate with genetic variation in Cardiocondyla obscurior ants.</title>
        <authorList>
            <person name="Errbii M."/>
        </authorList>
    </citation>
    <scope>NUCLEOTIDE SEQUENCE [LARGE SCALE GENOMIC DNA]</scope>
    <source>
        <strain evidence="2">Alpha-2009</strain>
        <tissue evidence="2">Whole body</tissue>
    </source>
</reference>
<dbReference type="AlphaFoldDB" id="A0AAW2H2Z3"/>
<gene>
    <name evidence="2" type="ORF">PUN28_001005</name>
</gene>
<name>A0AAW2H2Z3_9HYME</name>
<protein>
    <submittedName>
        <fullName evidence="2">Uncharacterized protein</fullName>
    </submittedName>
</protein>
<keyword evidence="3" id="KW-1185">Reference proteome</keyword>
<keyword evidence="1" id="KW-1133">Transmembrane helix</keyword>
<sequence length="68" mass="8427">MSRSRKSTKNNYLINNKKKKKNYKKILHFLIISSSAIMIKVFKYAVRYYSLQNSYRFFEINFYLERCR</sequence>
<accession>A0AAW2H2Z3</accession>
<dbReference type="Proteomes" id="UP001430953">
    <property type="component" value="Unassembled WGS sequence"/>
</dbReference>
<organism evidence="2 3">
    <name type="scientific">Cardiocondyla obscurior</name>
    <dbReference type="NCBI Taxonomy" id="286306"/>
    <lineage>
        <taxon>Eukaryota</taxon>
        <taxon>Metazoa</taxon>
        <taxon>Ecdysozoa</taxon>
        <taxon>Arthropoda</taxon>
        <taxon>Hexapoda</taxon>
        <taxon>Insecta</taxon>
        <taxon>Pterygota</taxon>
        <taxon>Neoptera</taxon>
        <taxon>Endopterygota</taxon>
        <taxon>Hymenoptera</taxon>
        <taxon>Apocrita</taxon>
        <taxon>Aculeata</taxon>
        <taxon>Formicoidea</taxon>
        <taxon>Formicidae</taxon>
        <taxon>Myrmicinae</taxon>
        <taxon>Cardiocondyla</taxon>
    </lineage>
</organism>
<feature type="transmembrane region" description="Helical" evidence="1">
    <location>
        <begin position="26"/>
        <end position="46"/>
    </location>
</feature>